<evidence type="ECO:0000256" key="17">
    <source>
        <dbReference type="PROSITE-ProRule" id="PRU10141"/>
    </source>
</evidence>
<keyword evidence="11" id="KW-0418">Kinase</keyword>
<dbReference type="GO" id="GO:0050321">
    <property type="term" value="F:tau-protein kinase activity"/>
    <property type="evidence" value="ECO:0007669"/>
    <property type="project" value="TreeGrafter"/>
</dbReference>
<dbReference type="PANTHER" id="PTHR24346">
    <property type="entry name" value="MAP/MICROTUBULE AFFINITY-REGULATING KINASE"/>
    <property type="match status" value="1"/>
</dbReference>
<evidence type="ECO:0000313" key="22">
    <source>
        <dbReference type="EMBL" id="KAJ8256574.1"/>
    </source>
</evidence>
<accession>A0A9Q1D3F9</accession>
<organism evidence="22 23">
    <name type="scientific">Conger conger</name>
    <name type="common">Conger eel</name>
    <name type="synonym">Muraena conger</name>
    <dbReference type="NCBI Taxonomy" id="82655"/>
    <lineage>
        <taxon>Eukaryota</taxon>
        <taxon>Metazoa</taxon>
        <taxon>Chordata</taxon>
        <taxon>Craniata</taxon>
        <taxon>Vertebrata</taxon>
        <taxon>Euteleostomi</taxon>
        <taxon>Actinopterygii</taxon>
        <taxon>Neopterygii</taxon>
        <taxon>Teleostei</taxon>
        <taxon>Anguilliformes</taxon>
        <taxon>Congridae</taxon>
        <taxon>Conger</taxon>
    </lineage>
</organism>
<feature type="domain" description="UBA" evidence="20">
    <location>
        <begin position="328"/>
        <end position="367"/>
    </location>
</feature>
<evidence type="ECO:0000256" key="3">
    <source>
        <dbReference type="ARBA" id="ARBA00004279"/>
    </source>
</evidence>
<feature type="compositionally biased region" description="Polar residues" evidence="18">
    <location>
        <begin position="533"/>
        <end position="544"/>
    </location>
</feature>
<dbReference type="GO" id="GO:0005856">
    <property type="term" value="C:cytoskeleton"/>
    <property type="evidence" value="ECO:0007669"/>
    <property type="project" value="UniProtKB-SubCell"/>
</dbReference>
<feature type="compositionally biased region" description="Polar residues" evidence="18">
    <location>
        <begin position="482"/>
        <end position="492"/>
    </location>
</feature>
<dbReference type="GO" id="GO:0000226">
    <property type="term" value="P:microtubule cytoskeleton organization"/>
    <property type="evidence" value="ECO:0007669"/>
    <property type="project" value="TreeGrafter"/>
</dbReference>
<dbReference type="PROSITE" id="PS00107">
    <property type="entry name" value="PROTEIN_KINASE_ATP"/>
    <property type="match status" value="1"/>
</dbReference>
<dbReference type="InterPro" id="IPR028375">
    <property type="entry name" value="KA1/Ssp2_C"/>
</dbReference>
<dbReference type="SUPFAM" id="SSF103243">
    <property type="entry name" value="KA1-like"/>
    <property type="match status" value="1"/>
</dbReference>
<keyword evidence="8" id="KW-0597">Phosphoprotein</keyword>
<dbReference type="Pfam" id="PF02149">
    <property type="entry name" value="KA1"/>
    <property type="match status" value="1"/>
</dbReference>
<feature type="domain" description="Protein kinase" evidence="19">
    <location>
        <begin position="58"/>
        <end position="309"/>
    </location>
</feature>
<evidence type="ECO:0000256" key="5">
    <source>
        <dbReference type="ARBA" id="ARBA00012513"/>
    </source>
</evidence>
<evidence type="ECO:0000256" key="10">
    <source>
        <dbReference type="ARBA" id="ARBA00022741"/>
    </source>
</evidence>
<comment type="similarity">
    <text evidence="4">Belongs to the protein kinase superfamily. CAMK Ser/Thr protein kinase family. SNF1 subfamily.</text>
</comment>
<dbReference type="InterPro" id="IPR008271">
    <property type="entry name" value="Ser/Thr_kinase_AS"/>
</dbReference>
<dbReference type="SUPFAM" id="SSF46934">
    <property type="entry name" value="UBA-like"/>
    <property type="match status" value="1"/>
</dbReference>
<dbReference type="FunFam" id="3.30.310.80:FF:000011">
    <property type="entry name" value="Non-specific serine/threonine protein kinase"/>
    <property type="match status" value="1"/>
</dbReference>
<keyword evidence="9" id="KW-0808">Transferase</keyword>
<dbReference type="InterPro" id="IPR017441">
    <property type="entry name" value="Protein_kinase_ATP_BS"/>
</dbReference>
<dbReference type="PROSITE" id="PS00108">
    <property type="entry name" value="PROTEIN_KINASE_ST"/>
    <property type="match status" value="1"/>
</dbReference>
<dbReference type="Gene3D" id="3.30.200.20">
    <property type="entry name" value="Phosphorylase Kinase, domain 1"/>
    <property type="match status" value="1"/>
</dbReference>
<feature type="compositionally biased region" description="Polar residues" evidence="18">
    <location>
        <begin position="503"/>
        <end position="525"/>
    </location>
</feature>
<comment type="cofactor">
    <cofactor evidence="1">
        <name>Mg(2+)</name>
        <dbReference type="ChEBI" id="CHEBI:18420"/>
    </cofactor>
</comment>
<feature type="compositionally biased region" description="Polar residues" evidence="18">
    <location>
        <begin position="1"/>
        <end position="12"/>
    </location>
</feature>
<dbReference type="Proteomes" id="UP001152803">
    <property type="component" value="Unassembled WGS sequence"/>
</dbReference>
<evidence type="ECO:0000256" key="14">
    <source>
        <dbReference type="ARBA" id="ARBA00023273"/>
    </source>
</evidence>
<evidence type="ECO:0000256" key="15">
    <source>
        <dbReference type="ARBA" id="ARBA00047899"/>
    </source>
</evidence>
<evidence type="ECO:0000256" key="13">
    <source>
        <dbReference type="ARBA" id="ARBA00023212"/>
    </source>
</evidence>
<keyword evidence="12 17" id="KW-0067">ATP-binding</keyword>
<feature type="compositionally biased region" description="Low complexity" evidence="18">
    <location>
        <begin position="556"/>
        <end position="568"/>
    </location>
</feature>
<dbReference type="CDD" id="cd12197">
    <property type="entry name" value="MARK4_C"/>
    <property type="match status" value="1"/>
</dbReference>
<dbReference type="EC" id="2.7.11.1" evidence="5"/>
<dbReference type="InterPro" id="IPR000719">
    <property type="entry name" value="Prot_kinase_dom"/>
</dbReference>
<dbReference type="OrthoDB" id="504170at2759"/>
<dbReference type="PANTHER" id="PTHR24346:SF28">
    <property type="entry name" value="MAP_MICROTUBULE AFFINITY-REGULATING KINASE 4"/>
    <property type="match status" value="1"/>
</dbReference>
<dbReference type="Gene3D" id="1.10.510.10">
    <property type="entry name" value="Transferase(Phosphotransferase) domain 1"/>
    <property type="match status" value="1"/>
</dbReference>
<feature type="domain" description="KA1" evidence="21">
    <location>
        <begin position="721"/>
        <end position="772"/>
    </location>
</feature>
<dbReference type="EMBL" id="JAFJMO010000014">
    <property type="protein sequence ID" value="KAJ8256574.1"/>
    <property type="molecule type" value="Genomic_DNA"/>
</dbReference>
<evidence type="ECO:0000256" key="2">
    <source>
        <dbReference type="ARBA" id="ARBA00004245"/>
    </source>
</evidence>
<dbReference type="Gene3D" id="3.30.310.80">
    <property type="entry name" value="Kinase associated domain 1, KA1"/>
    <property type="match status" value="1"/>
</dbReference>
<evidence type="ECO:0000259" key="21">
    <source>
        <dbReference type="PROSITE" id="PS50032"/>
    </source>
</evidence>
<evidence type="ECO:0000256" key="11">
    <source>
        <dbReference type="ARBA" id="ARBA00022777"/>
    </source>
</evidence>
<keyword evidence="6" id="KW-0963">Cytoplasm</keyword>
<dbReference type="SUPFAM" id="SSF56112">
    <property type="entry name" value="Protein kinase-like (PK-like)"/>
    <property type="match status" value="1"/>
</dbReference>
<dbReference type="GO" id="GO:0035556">
    <property type="term" value="P:intracellular signal transduction"/>
    <property type="evidence" value="ECO:0007669"/>
    <property type="project" value="TreeGrafter"/>
</dbReference>
<dbReference type="SMART" id="SM00220">
    <property type="entry name" value="S_TKc"/>
    <property type="match status" value="1"/>
</dbReference>
<dbReference type="FunFam" id="1.10.510.10:FF:001032">
    <property type="entry name" value="KP78b, isoform A"/>
    <property type="match status" value="1"/>
</dbReference>
<name>A0A9Q1D3F9_CONCO</name>
<keyword evidence="14" id="KW-0966">Cell projection</keyword>
<gene>
    <name evidence="22" type="ORF">COCON_G00187260</name>
</gene>
<dbReference type="GO" id="GO:0005524">
    <property type="term" value="F:ATP binding"/>
    <property type="evidence" value="ECO:0007669"/>
    <property type="project" value="UniProtKB-UniRule"/>
</dbReference>
<comment type="catalytic activity">
    <reaction evidence="16">
        <text>L-seryl-[protein] + ATP = O-phospho-L-seryl-[protein] + ADP + H(+)</text>
        <dbReference type="Rhea" id="RHEA:17989"/>
        <dbReference type="Rhea" id="RHEA-COMP:9863"/>
        <dbReference type="Rhea" id="RHEA-COMP:11604"/>
        <dbReference type="ChEBI" id="CHEBI:15378"/>
        <dbReference type="ChEBI" id="CHEBI:29999"/>
        <dbReference type="ChEBI" id="CHEBI:30616"/>
        <dbReference type="ChEBI" id="CHEBI:83421"/>
        <dbReference type="ChEBI" id="CHEBI:456216"/>
        <dbReference type="EC" id="2.7.11.1"/>
    </reaction>
</comment>
<comment type="subcellular location">
    <subcellularLocation>
        <location evidence="3">Cell projection</location>
        <location evidence="3">Dendrite</location>
    </subcellularLocation>
    <subcellularLocation>
        <location evidence="2">Cytoplasm</location>
        <location evidence="2">Cytoskeleton</location>
    </subcellularLocation>
</comment>
<dbReference type="PROSITE" id="PS50032">
    <property type="entry name" value="KA1"/>
    <property type="match status" value="1"/>
</dbReference>
<dbReference type="InterPro" id="IPR001772">
    <property type="entry name" value="KA1_dom"/>
</dbReference>
<feature type="region of interest" description="Disordered" evidence="18">
    <location>
        <begin position="1"/>
        <end position="36"/>
    </location>
</feature>
<comment type="caution">
    <text evidence="22">The sequence shown here is derived from an EMBL/GenBank/DDBJ whole genome shotgun (WGS) entry which is preliminary data.</text>
</comment>
<dbReference type="PROSITE" id="PS50011">
    <property type="entry name" value="PROTEIN_KINASE_DOM"/>
    <property type="match status" value="1"/>
</dbReference>
<dbReference type="InterPro" id="IPR009060">
    <property type="entry name" value="UBA-like_sf"/>
</dbReference>
<evidence type="ECO:0000256" key="16">
    <source>
        <dbReference type="ARBA" id="ARBA00048679"/>
    </source>
</evidence>
<sequence>MSSRSALPSGNERNSDHHASLTGSRSEKGSGWSSRSLGARCRNSIASCTDEQPHIGNYRLLKTIGKGNFAKVKLARHILTGREVAIKIIDKTQLNPTSLQKLFREVRIMKGLNHPNIVQLFEVIETDKTLYLIMEYASGGEVFDYLVSHGRMKEKEARAKFRQIVSAVHYCHQKNIVHRDLKAENLLLDADSNIKIADFGFSNEFTLGNKLDTFCGSPPYAAPELFQGKKYDGPEVDIWSLGVILYTLVSGSLPFDGQNLKELRERVLRGKYRVPFYMSTDCEGILRRFLVLNPTKRCTLEQIMKDKWMNAGYEGEELKPHVEPVEDYNDASRIEVMVGMGYSREEIKDALTNQKYNEVTATYLLLGRKNELEGSESRSGSSLSLARVRPSTITNGTSKHSSSSAAASSSGSASSHSKTQRSTSTYHRQRRHSDFCGPSLPVAHPKRSPTSTGDGELKEERMPSRKASCSVVGSRSIPPSSPMVSSANNPNKSEIPDRRKEINATTNNIPASAMTRRNTYVCTDRSSTDRHSLLQNGKENSSLSHRLPPASPSTHSIAGPGASGSSSGERSRLTRGSTVRSTFHGGQLRDRRPPPHAAPPTSPTLSHDASPLPHARTRATSNLFSKLTSKLTRRVNLDPSKRQSSNKVTDEPEGVCRSPVSSRHLPGHQKAPEPRTPRCGWDVRVRSRREPAEVVLALREAAQGCGCQVHLAGPFLLSCTQGSAGSRVAFEAQVCQLPSAPPHTSGVRFKRLWGAPLAFRDIAIKVSKELEL</sequence>
<dbReference type="SMART" id="SM00165">
    <property type="entry name" value="UBA"/>
    <property type="match status" value="1"/>
</dbReference>
<dbReference type="Pfam" id="PF00069">
    <property type="entry name" value="Pkinase"/>
    <property type="match status" value="1"/>
</dbReference>
<keyword evidence="10 17" id="KW-0547">Nucleotide-binding</keyword>
<dbReference type="CDD" id="cd14407">
    <property type="entry name" value="UBA_MARK3_4"/>
    <property type="match status" value="1"/>
</dbReference>
<evidence type="ECO:0000259" key="20">
    <source>
        <dbReference type="PROSITE" id="PS50030"/>
    </source>
</evidence>
<dbReference type="FunFam" id="1.10.8.10:FF:000011">
    <property type="entry name" value="Non-specific serine/threonine protein kinase"/>
    <property type="match status" value="1"/>
</dbReference>
<dbReference type="Gene3D" id="1.10.8.10">
    <property type="entry name" value="DNA helicase RuvA subunit, C-terminal domain"/>
    <property type="match status" value="1"/>
</dbReference>
<dbReference type="CDD" id="cd14072">
    <property type="entry name" value="STKc_MARK"/>
    <property type="match status" value="1"/>
</dbReference>
<feature type="compositionally biased region" description="Low complexity" evidence="18">
    <location>
        <begin position="396"/>
        <end position="417"/>
    </location>
</feature>
<keyword evidence="13" id="KW-0206">Cytoskeleton</keyword>
<feature type="region of interest" description="Disordered" evidence="18">
    <location>
        <begin position="392"/>
        <end position="614"/>
    </location>
</feature>
<keyword evidence="23" id="KW-1185">Reference proteome</keyword>
<evidence type="ECO:0000256" key="4">
    <source>
        <dbReference type="ARBA" id="ARBA00006234"/>
    </source>
</evidence>
<protein>
    <recommendedName>
        <fullName evidence="5">non-specific serine/threonine protein kinase</fullName>
        <ecNumber evidence="5">2.7.11.1</ecNumber>
    </recommendedName>
</protein>
<dbReference type="GO" id="GO:0005737">
    <property type="term" value="C:cytoplasm"/>
    <property type="evidence" value="ECO:0007669"/>
    <property type="project" value="TreeGrafter"/>
</dbReference>
<dbReference type="FunFam" id="3.30.200.20:FF:000003">
    <property type="entry name" value="Non-specific serine/threonine protein kinase"/>
    <property type="match status" value="1"/>
</dbReference>
<comment type="catalytic activity">
    <reaction evidence="15">
        <text>L-threonyl-[protein] + ATP = O-phospho-L-threonyl-[protein] + ADP + H(+)</text>
        <dbReference type="Rhea" id="RHEA:46608"/>
        <dbReference type="Rhea" id="RHEA-COMP:11060"/>
        <dbReference type="Rhea" id="RHEA-COMP:11605"/>
        <dbReference type="ChEBI" id="CHEBI:15378"/>
        <dbReference type="ChEBI" id="CHEBI:30013"/>
        <dbReference type="ChEBI" id="CHEBI:30616"/>
        <dbReference type="ChEBI" id="CHEBI:61977"/>
        <dbReference type="ChEBI" id="CHEBI:456216"/>
        <dbReference type="EC" id="2.7.11.1"/>
    </reaction>
</comment>
<dbReference type="InterPro" id="IPR049508">
    <property type="entry name" value="MARK1-4_cat"/>
</dbReference>
<evidence type="ECO:0000313" key="23">
    <source>
        <dbReference type="Proteomes" id="UP001152803"/>
    </source>
</evidence>
<dbReference type="PROSITE" id="PS50030">
    <property type="entry name" value="UBA"/>
    <property type="match status" value="1"/>
</dbReference>
<feature type="binding site" evidence="17">
    <location>
        <position position="87"/>
    </location>
    <ligand>
        <name>ATP</name>
        <dbReference type="ChEBI" id="CHEBI:30616"/>
    </ligand>
</feature>
<evidence type="ECO:0000259" key="19">
    <source>
        <dbReference type="PROSITE" id="PS50011"/>
    </source>
</evidence>
<evidence type="ECO:0000256" key="8">
    <source>
        <dbReference type="ARBA" id="ARBA00022553"/>
    </source>
</evidence>
<dbReference type="InterPro" id="IPR011009">
    <property type="entry name" value="Kinase-like_dom_sf"/>
</dbReference>
<reference evidence="22" key="1">
    <citation type="journal article" date="2023" name="Science">
        <title>Genome structures resolve the early diversification of teleost fishes.</title>
        <authorList>
            <person name="Parey E."/>
            <person name="Louis A."/>
            <person name="Montfort J."/>
            <person name="Bouchez O."/>
            <person name="Roques C."/>
            <person name="Iampietro C."/>
            <person name="Lluch J."/>
            <person name="Castinel A."/>
            <person name="Donnadieu C."/>
            <person name="Desvignes T."/>
            <person name="Floi Bucao C."/>
            <person name="Jouanno E."/>
            <person name="Wen M."/>
            <person name="Mejri S."/>
            <person name="Dirks R."/>
            <person name="Jansen H."/>
            <person name="Henkel C."/>
            <person name="Chen W.J."/>
            <person name="Zahm M."/>
            <person name="Cabau C."/>
            <person name="Klopp C."/>
            <person name="Thompson A.W."/>
            <person name="Robinson-Rechavi M."/>
            <person name="Braasch I."/>
            <person name="Lecointre G."/>
            <person name="Bobe J."/>
            <person name="Postlethwait J.H."/>
            <person name="Berthelot C."/>
            <person name="Roest Crollius H."/>
            <person name="Guiguen Y."/>
        </authorList>
    </citation>
    <scope>NUCLEOTIDE SEQUENCE</scope>
    <source>
        <strain evidence="22">Concon-B</strain>
    </source>
</reference>
<dbReference type="Pfam" id="PF00627">
    <property type="entry name" value="UBA"/>
    <property type="match status" value="1"/>
</dbReference>
<dbReference type="AlphaFoldDB" id="A0A9Q1D3F9"/>
<evidence type="ECO:0000256" key="1">
    <source>
        <dbReference type="ARBA" id="ARBA00001946"/>
    </source>
</evidence>
<evidence type="ECO:0000256" key="7">
    <source>
        <dbReference type="ARBA" id="ARBA00022527"/>
    </source>
</evidence>
<feature type="region of interest" description="Disordered" evidence="18">
    <location>
        <begin position="632"/>
        <end position="679"/>
    </location>
</feature>
<evidence type="ECO:0000256" key="18">
    <source>
        <dbReference type="SAM" id="MobiDB-lite"/>
    </source>
</evidence>
<keyword evidence="7" id="KW-0723">Serine/threonine-protein kinase</keyword>
<dbReference type="GO" id="GO:0030425">
    <property type="term" value="C:dendrite"/>
    <property type="evidence" value="ECO:0007669"/>
    <property type="project" value="UniProtKB-SubCell"/>
</dbReference>
<dbReference type="InterPro" id="IPR015940">
    <property type="entry name" value="UBA"/>
</dbReference>
<feature type="compositionally biased region" description="Basic and acidic residues" evidence="18">
    <location>
        <begin position="670"/>
        <end position="679"/>
    </location>
</feature>
<evidence type="ECO:0000256" key="12">
    <source>
        <dbReference type="ARBA" id="ARBA00022840"/>
    </source>
</evidence>
<proteinExistence type="inferred from homology"/>
<evidence type="ECO:0000256" key="9">
    <source>
        <dbReference type="ARBA" id="ARBA00022679"/>
    </source>
</evidence>
<evidence type="ECO:0000256" key="6">
    <source>
        <dbReference type="ARBA" id="ARBA00022490"/>
    </source>
</evidence>